<dbReference type="PROSITE" id="PS51257">
    <property type="entry name" value="PROKAR_LIPOPROTEIN"/>
    <property type="match status" value="1"/>
</dbReference>
<gene>
    <name evidence="2" type="ORF">GCM10009710_27030</name>
</gene>
<dbReference type="Gene3D" id="3.40.190.10">
    <property type="entry name" value="Periplasmic binding protein-like II"/>
    <property type="match status" value="1"/>
</dbReference>
<dbReference type="EMBL" id="BAAAME010000004">
    <property type="protein sequence ID" value="GAA1745584.1"/>
    <property type="molecule type" value="Genomic_DNA"/>
</dbReference>
<dbReference type="PANTHER" id="PTHR30290:SF65">
    <property type="entry name" value="MONOACYL PHOSPHATIDYLINOSITOL TETRAMANNOSIDE-BINDING PROTEIN LPQW-RELATED"/>
    <property type="match status" value="1"/>
</dbReference>
<dbReference type="Pfam" id="PF00496">
    <property type="entry name" value="SBP_bac_5"/>
    <property type="match status" value="1"/>
</dbReference>
<evidence type="ECO:0000313" key="2">
    <source>
        <dbReference type="EMBL" id="GAA1745584.1"/>
    </source>
</evidence>
<dbReference type="PIRSF" id="PIRSF002741">
    <property type="entry name" value="MppA"/>
    <property type="match status" value="1"/>
</dbReference>
<organism evidence="2 3">
    <name type="scientific">Aeromicrobium alkaliterrae</name>
    <dbReference type="NCBI Taxonomy" id="302168"/>
    <lineage>
        <taxon>Bacteria</taxon>
        <taxon>Bacillati</taxon>
        <taxon>Actinomycetota</taxon>
        <taxon>Actinomycetes</taxon>
        <taxon>Propionibacteriales</taxon>
        <taxon>Nocardioidaceae</taxon>
        <taxon>Aeromicrobium</taxon>
    </lineage>
</organism>
<dbReference type="Gene3D" id="3.10.105.10">
    <property type="entry name" value="Dipeptide-binding Protein, Domain 3"/>
    <property type="match status" value="1"/>
</dbReference>
<evidence type="ECO:0000313" key="3">
    <source>
        <dbReference type="Proteomes" id="UP001501057"/>
    </source>
</evidence>
<comment type="caution">
    <text evidence="2">The sequence shown here is derived from an EMBL/GenBank/DDBJ whole genome shotgun (WGS) entry which is preliminary data.</text>
</comment>
<sequence length="539" mass="55733">MSISSRPGRHLSVGSWRLTTLALVAALLLAGCSGDPDPLEVERTQVRDGGTLRLAVDAMPTTFNVGAAPIGDTATTVLEPTRGGAVLVADDGSWSVDERYATAVEVVSADPLAIAVTLNPEAVWSDGSTIDTADMQAYASAQIASAGQASAEVDTWSVVAGVDPGADAWSYTVRFTRPTADWPALIYPGLPAEATAAEVYNAFTDVAPPSNGPFVVAEINRESGLVRLERNPQWWGETAALEAVEYRALDGSAQAEGFTGGDLDAIELTPAGADSVEEGVVSTAPGREWSHLTLNAARGPLTSIAVRQAVALALDRGALAKATGSDAEVAGSFVTVPGEAGYTDTVGDLLTPDAEAARDLIASAGYVESGDGWAGPDGTPLTLRLPVPEGNEAAATRAEAVSADLADIGIEVTIEPRPVETFFSDVVVPLDFDLVTFLWSSDPLRTASAIARVQPVDSPLNFTGLADPGVAQAADALLRAIDPEAFSAAAAAFDTAVLATWVIVPLVVEPHVLAVGEDVVNLTAHRFAVPDWTTVGFRA</sequence>
<dbReference type="SUPFAM" id="SSF53850">
    <property type="entry name" value="Periplasmic binding protein-like II"/>
    <property type="match status" value="1"/>
</dbReference>
<proteinExistence type="predicted"/>
<feature type="domain" description="Solute-binding protein family 5" evidence="1">
    <location>
        <begin position="100"/>
        <end position="448"/>
    </location>
</feature>
<keyword evidence="3" id="KW-1185">Reference proteome</keyword>
<dbReference type="InterPro" id="IPR000914">
    <property type="entry name" value="SBP_5_dom"/>
</dbReference>
<dbReference type="Proteomes" id="UP001501057">
    <property type="component" value="Unassembled WGS sequence"/>
</dbReference>
<evidence type="ECO:0000259" key="1">
    <source>
        <dbReference type="Pfam" id="PF00496"/>
    </source>
</evidence>
<name>A0ABP4W262_9ACTN</name>
<dbReference type="InterPro" id="IPR030678">
    <property type="entry name" value="Peptide/Ni-bd"/>
</dbReference>
<dbReference type="RefSeq" id="WP_344202515.1">
    <property type="nucleotide sequence ID" value="NZ_BAAAME010000004.1"/>
</dbReference>
<reference evidence="3" key="1">
    <citation type="journal article" date="2019" name="Int. J. Syst. Evol. Microbiol.">
        <title>The Global Catalogue of Microorganisms (GCM) 10K type strain sequencing project: providing services to taxonomists for standard genome sequencing and annotation.</title>
        <authorList>
            <consortium name="The Broad Institute Genomics Platform"/>
            <consortium name="The Broad Institute Genome Sequencing Center for Infectious Disease"/>
            <person name="Wu L."/>
            <person name="Ma J."/>
        </authorList>
    </citation>
    <scope>NUCLEOTIDE SEQUENCE [LARGE SCALE GENOMIC DNA]</scope>
    <source>
        <strain evidence="3">JCM 13518</strain>
    </source>
</reference>
<dbReference type="PANTHER" id="PTHR30290">
    <property type="entry name" value="PERIPLASMIC BINDING COMPONENT OF ABC TRANSPORTER"/>
    <property type="match status" value="1"/>
</dbReference>
<dbReference type="InterPro" id="IPR039424">
    <property type="entry name" value="SBP_5"/>
</dbReference>
<protein>
    <submittedName>
        <fullName evidence="2">ABC transporter family substrate-binding protein</fullName>
    </submittedName>
</protein>
<accession>A0ABP4W262</accession>